<name>A0A5E4N035_9HEMI</name>
<dbReference type="EMBL" id="CABPRJ010001427">
    <property type="protein sequence ID" value="VVC35598.1"/>
    <property type="molecule type" value="Genomic_DNA"/>
</dbReference>
<proteinExistence type="predicted"/>
<evidence type="ECO:0000256" key="1">
    <source>
        <dbReference type="SAM" id="MobiDB-lite"/>
    </source>
</evidence>
<dbReference type="AlphaFoldDB" id="A0A5E4N035"/>
<dbReference type="Proteomes" id="UP000325440">
    <property type="component" value="Unassembled WGS sequence"/>
</dbReference>
<feature type="compositionally biased region" description="Low complexity" evidence="1">
    <location>
        <begin position="84"/>
        <end position="94"/>
    </location>
</feature>
<feature type="region of interest" description="Disordered" evidence="1">
    <location>
        <begin position="38"/>
        <end position="58"/>
    </location>
</feature>
<protein>
    <submittedName>
        <fullName evidence="2">Uncharacterized protein</fullName>
    </submittedName>
</protein>
<evidence type="ECO:0000313" key="3">
    <source>
        <dbReference type="Proteomes" id="UP000325440"/>
    </source>
</evidence>
<organism evidence="2 3">
    <name type="scientific">Cinara cedri</name>
    <dbReference type="NCBI Taxonomy" id="506608"/>
    <lineage>
        <taxon>Eukaryota</taxon>
        <taxon>Metazoa</taxon>
        <taxon>Ecdysozoa</taxon>
        <taxon>Arthropoda</taxon>
        <taxon>Hexapoda</taxon>
        <taxon>Insecta</taxon>
        <taxon>Pterygota</taxon>
        <taxon>Neoptera</taxon>
        <taxon>Paraneoptera</taxon>
        <taxon>Hemiptera</taxon>
        <taxon>Sternorrhyncha</taxon>
        <taxon>Aphidomorpha</taxon>
        <taxon>Aphidoidea</taxon>
        <taxon>Aphididae</taxon>
        <taxon>Lachninae</taxon>
        <taxon>Cinara</taxon>
    </lineage>
</organism>
<reference evidence="2 3" key="1">
    <citation type="submission" date="2019-08" db="EMBL/GenBank/DDBJ databases">
        <authorList>
            <person name="Alioto T."/>
            <person name="Alioto T."/>
            <person name="Gomez Garrido J."/>
        </authorList>
    </citation>
    <scope>NUCLEOTIDE SEQUENCE [LARGE SCALE GENOMIC DNA]</scope>
</reference>
<sequence length="140" mass="15785">MKAMTPTTTSQRVSVIQTVQEHTFTRVPVGWVLSEIISGSKPRDPTTREAPNRRRIQRRLTETHPVTLCDTTLDPSGACWYRLSSSPSSASPSPHTGGMKISEKLKIVRDGDVVITEIPVRSSPNYKRRAKRREEETQEK</sequence>
<feature type="compositionally biased region" description="Basic and acidic residues" evidence="1">
    <location>
        <begin position="41"/>
        <end position="52"/>
    </location>
</feature>
<gene>
    <name evidence="2" type="ORF">CINCED_3A018217</name>
</gene>
<accession>A0A5E4N035</accession>
<keyword evidence="3" id="KW-1185">Reference proteome</keyword>
<feature type="region of interest" description="Disordered" evidence="1">
    <location>
        <begin position="84"/>
        <end position="104"/>
    </location>
</feature>
<evidence type="ECO:0000313" key="2">
    <source>
        <dbReference type="EMBL" id="VVC35598.1"/>
    </source>
</evidence>
<feature type="region of interest" description="Disordered" evidence="1">
    <location>
        <begin position="119"/>
        <end position="140"/>
    </location>
</feature>